<comment type="caution">
    <text evidence="3">The sequence shown here is derived from an EMBL/GenBank/DDBJ whole genome shotgun (WGS) entry which is preliminary data.</text>
</comment>
<dbReference type="PROSITE" id="PS50965">
    <property type="entry name" value="NERD"/>
    <property type="match status" value="1"/>
</dbReference>
<feature type="domain" description="NERD" evidence="2">
    <location>
        <begin position="19"/>
        <end position="136"/>
    </location>
</feature>
<feature type="compositionally biased region" description="Pro residues" evidence="1">
    <location>
        <begin position="227"/>
        <end position="238"/>
    </location>
</feature>
<evidence type="ECO:0000256" key="1">
    <source>
        <dbReference type="SAM" id="MobiDB-lite"/>
    </source>
</evidence>
<proteinExistence type="predicted"/>
<organism evidence="3 4">
    <name type="scientific">Marinobacterium mangrovicola</name>
    <dbReference type="NCBI Taxonomy" id="1476959"/>
    <lineage>
        <taxon>Bacteria</taxon>
        <taxon>Pseudomonadati</taxon>
        <taxon>Pseudomonadota</taxon>
        <taxon>Gammaproteobacteria</taxon>
        <taxon>Oceanospirillales</taxon>
        <taxon>Oceanospirillaceae</taxon>
        <taxon>Marinobacterium</taxon>
    </lineage>
</organism>
<accession>A0A4R1GFG6</accession>
<dbReference type="Pfam" id="PF08378">
    <property type="entry name" value="NERD"/>
    <property type="match status" value="1"/>
</dbReference>
<evidence type="ECO:0000313" key="3">
    <source>
        <dbReference type="EMBL" id="TCK02952.1"/>
    </source>
</evidence>
<name>A0A4R1GFG6_9GAMM</name>
<dbReference type="InterPro" id="IPR011528">
    <property type="entry name" value="NERD"/>
</dbReference>
<sequence>MPIVTSKQDKAFADVRQVAGDKQERDVAFYLRRAFKDREDIYVFNDYAFRYKGENAQIDHLIVHKYGFMLLESKSIYGEVKVNSTGEWSRSYKGLWSGIASPIKQAELQQKLLKQMLSDNVEQFLGKMLLGIQQGVGGRKWDTLCVVSNSCILHRDNIPSNINAQIIKSEAVAEAVEKVGGKGFLKAFIDTSPAFSKEELEQIVEHLLKQTASAPELRKTPSAPEEPNAPEPAEPVQPAPVVDSNASRHLKCKKCGEANRLTGCYGKYGYYVKCDLCGTNTSMRIACTQCGGTDVKITKNKNQYWANCACSEPVLLFKQSNLGE</sequence>
<dbReference type="AlphaFoldDB" id="A0A4R1GFG6"/>
<dbReference type="EMBL" id="SMFU01000013">
    <property type="protein sequence ID" value="TCK02952.1"/>
    <property type="molecule type" value="Genomic_DNA"/>
</dbReference>
<keyword evidence="4" id="KW-1185">Reference proteome</keyword>
<reference evidence="3 4" key="1">
    <citation type="submission" date="2019-03" db="EMBL/GenBank/DDBJ databases">
        <title>Genomic Encyclopedia of Archaeal and Bacterial Type Strains, Phase II (KMG-II): from individual species to whole genera.</title>
        <authorList>
            <person name="Goeker M."/>
        </authorList>
    </citation>
    <scope>NUCLEOTIDE SEQUENCE [LARGE SCALE GENOMIC DNA]</scope>
    <source>
        <strain evidence="3 4">DSM 27697</strain>
    </source>
</reference>
<dbReference type="Proteomes" id="UP000294546">
    <property type="component" value="Unassembled WGS sequence"/>
</dbReference>
<dbReference type="RefSeq" id="WP_132296803.1">
    <property type="nucleotide sequence ID" value="NZ_SMFU01000013.1"/>
</dbReference>
<protein>
    <submittedName>
        <fullName evidence="3">Nuclease-like protein</fullName>
    </submittedName>
</protein>
<evidence type="ECO:0000313" key="4">
    <source>
        <dbReference type="Proteomes" id="UP000294546"/>
    </source>
</evidence>
<feature type="region of interest" description="Disordered" evidence="1">
    <location>
        <begin position="214"/>
        <end position="241"/>
    </location>
</feature>
<evidence type="ECO:0000259" key="2">
    <source>
        <dbReference type="PROSITE" id="PS50965"/>
    </source>
</evidence>
<gene>
    <name evidence="3" type="ORF">CLV83_4005</name>
</gene>
<dbReference type="OrthoDB" id="5500241at2"/>